<keyword evidence="10" id="KW-0716">Sensory transduction</keyword>
<evidence type="ECO:0000313" key="14">
    <source>
        <dbReference type="EnsemblMetazoa" id="AQUA009518-PA"/>
    </source>
</evidence>
<evidence type="ECO:0000256" key="10">
    <source>
        <dbReference type="ARBA" id="ARBA00023305"/>
    </source>
</evidence>
<evidence type="ECO:0000256" key="11">
    <source>
        <dbReference type="RuleBase" id="RU000688"/>
    </source>
</evidence>
<keyword evidence="8" id="KW-0325">Glycoprotein</keyword>
<dbReference type="PRINTS" id="PR00237">
    <property type="entry name" value="GPCRRHODOPSN"/>
</dbReference>
<dbReference type="GO" id="GO:0004930">
    <property type="term" value="F:G protein-coupled receptor activity"/>
    <property type="evidence" value="ECO:0007669"/>
    <property type="project" value="UniProtKB-KW"/>
</dbReference>
<evidence type="ECO:0000256" key="3">
    <source>
        <dbReference type="ARBA" id="ARBA00022692"/>
    </source>
</evidence>
<keyword evidence="3 11" id="KW-0812">Transmembrane</keyword>
<evidence type="ECO:0000256" key="8">
    <source>
        <dbReference type="ARBA" id="ARBA00023180"/>
    </source>
</evidence>
<feature type="transmembrane region" description="Helical" evidence="12">
    <location>
        <begin position="28"/>
        <end position="50"/>
    </location>
</feature>
<feature type="domain" description="G-protein coupled receptors family 1 profile" evidence="13">
    <location>
        <begin position="41"/>
        <end position="252"/>
    </location>
</feature>
<dbReference type="SUPFAM" id="SSF81321">
    <property type="entry name" value="Family A G protein-coupled receptor-like"/>
    <property type="match status" value="1"/>
</dbReference>
<dbReference type="InterPro" id="IPR017452">
    <property type="entry name" value="GPCR_Rhodpsn_7TM"/>
</dbReference>
<evidence type="ECO:0000256" key="1">
    <source>
        <dbReference type="ARBA" id="ARBA00004141"/>
    </source>
</evidence>
<dbReference type="Proteomes" id="UP000076407">
    <property type="component" value="Unassembled WGS sequence"/>
</dbReference>
<dbReference type="Gene3D" id="1.20.1070.10">
    <property type="entry name" value="Rhodopsin 7-helix transmembrane proteins"/>
    <property type="match status" value="1"/>
</dbReference>
<comment type="similarity">
    <text evidence="2 11">Belongs to the G-protein coupled receptor 1 family.</text>
</comment>
<feature type="transmembrane region" description="Helical" evidence="12">
    <location>
        <begin position="98"/>
        <end position="120"/>
    </location>
</feature>
<dbReference type="VEuPathDB" id="VectorBase:AQUA009518"/>
<dbReference type="GO" id="GO:0016020">
    <property type="term" value="C:membrane"/>
    <property type="evidence" value="ECO:0007669"/>
    <property type="project" value="UniProtKB-SubCell"/>
</dbReference>
<evidence type="ECO:0000256" key="2">
    <source>
        <dbReference type="ARBA" id="ARBA00010663"/>
    </source>
</evidence>
<evidence type="ECO:0000256" key="12">
    <source>
        <dbReference type="SAM" id="Phobius"/>
    </source>
</evidence>
<dbReference type="PROSITE" id="PS50262">
    <property type="entry name" value="G_PROTEIN_RECEP_F1_2"/>
    <property type="match status" value="1"/>
</dbReference>
<keyword evidence="10" id="KW-0844">Vision</keyword>
<feature type="transmembrane region" description="Helical" evidence="12">
    <location>
        <begin position="141"/>
        <end position="165"/>
    </location>
</feature>
<dbReference type="InterPro" id="IPR000276">
    <property type="entry name" value="GPCR_Rhodpsn"/>
</dbReference>
<dbReference type="EnsemblMetazoa" id="AQUA009518-RA">
    <property type="protein sequence ID" value="AQUA009518-PA"/>
    <property type="gene ID" value="AQUA009518"/>
</dbReference>
<dbReference type="GO" id="GO:0007601">
    <property type="term" value="P:visual perception"/>
    <property type="evidence" value="ECO:0007669"/>
    <property type="project" value="UniProtKB-KW"/>
</dbReference>
<keyword evidence="4 12" id="KW-1133">Transmembrane helix</keyword>
<reference evidence="14" key="1">
    <citation type="submission" date="2020-05" db="UniProtKB">
        <authorList>
            <consortium name="EnsemblMetazoa"/>
        </authorList>
    </citation>
    <scope>IDENTIFICATION</scope>
    <source>
        <strain evidence="14">SANGQUA</strain>
    </source>
</reference>
<dbReference type="AlphaFoldDB" id="A0A182XI41"/>
<evidence type="ECO:0000256" key="5">
    <source>
        <dbReference type="ARBA" id="ARBA00023040"/>
    </source>
</evidence>
<sequence>MNDAPNDVAASAVDYEDLMAPWAYNASAVTLFFIGFFGFFLNLFVIALMCKDMQLWTPMNIILFNLVCSDFSVSIIGNPLTLTSAISHRWIFGRTLCVAYGFFMSLLGITSITTLTVLSYERYCLISRPFSSRNLTRRGAFLAIFFIWGYSFALTSPPLFGWGAYVQEAANISCSVNWESQTKNATTYIIFLFVFGLVVPLIVIVYSYTNIIVNMRENSARVGRINRAEQRVTSMVAVMIVAFMVAWTPYALPFQRRGTMPRALLPRAS</sequence>
<dbReference type="CDD" id="cd14969">
    <property type="entry name" value="7tmA_Opsins_type2_animals"/>
    <property type="match status" value="1"/>
</dbReference>
<name>A0A182XI41_ANOQN</name>
<dbReference type="PROSITE" id="PS00237">
    <property type="entry name" value="G_PROTEIN_RECEP_F1_1"/>
    <property type="match status" value="1"/>
</dbReference>
<dbReference type="Pfam" id="PF00001">
    <property type="entry name" value="7tm_1"/>
    <property type="match status" value="1"/>
</dbReference>
<keyword evidence="6 12" id="KW-0472">Membrane</keyword>
<evidence type="ECO:0000256" key="6">
    <source>
        <dbReference type="ARBA" id="ARBA00023136"/>
    </source>
</evidence>
<keyword evidence="5 11" id="KW-0297">G-protein coupled receptor</keyword>
<proteinExistence type="inferred from homology"/>
<feature type="transmembrane region" description="Helical" evidence="12">
    <location>
        <begin position="232"/>
        <end position="252"/>
    </location>
</feature>
<protein>
    <recommendedName>
        <fullName evidence="13">G-protein coupled receptors family 1 profile domain-containing protein</fullName>
    </recommendedName>
</protein>
<dbReference type="InterPro" id="IPR050125">
    <property type="entry name" value="GPCR_opsins"/>
</dbReference>
<dbReference type="STRING" id="34691.A0A182XI41"/>
<evidence type="ECO:0000259" key="13">
    <source>
        <dbReference type="PROSITE" id="PS50262"/>
    </source>
</evidence>
<feature type="transmembrane region" description="Helical" evidence="12">
    <location>
        <begin position="62"/>
        <end position="86"/>
    </location>
</feature>
<comment type="subcellular location">
    <subcellularLocation>
        <location evidence="1">Membrane</location>
        <topology evidence="1">Multi-pass membrane protein</topology>
    </subcellularLocation>
</comment>
<feature type="transmembrane region" description="Helical" evidence="12">
    <location>
        <begin position="185"/>
        <end position="211"/>
    </location>
</feature>
<evidence type="ECO:0000256" key="9">
    <source>
        <dbReference type="ARBA" id="ARBA00023224"/>
    </source>
</evidence>
<keyword evidence="7 11" id="KW-0675">Receptor</keyword>
<accession>A0A182XI41</accession>
<keyword evidence="9 11" id="KW-0807">Transducer</keyword>
<evidence type="ECO:0000256" key="7">
    <source>
        <dbReference type="ARBA" id="ARBA00023170"/>
    </source>
</evidence>
<dbReference type="PANTHER" id="PTHR24240">
    <property type="entry name" value="OPSIN"/>
    <property type="match status" value="1"/>
</dbReference>
<evidence type="ECO:0000256" key="4">
    <source>
        <dbReference type="ARBA" id="ARBA00022989"/>
    </source>
</evidence>
<keyword evidence="15" id="KW-1185">Reference proteome</keyword>
<evidence type="ECO:0000313" key="15">
    <source>
        <dbReference type="Proteomes" id="UP000076407"/>
    </source>
</evidence>
<organism evidence="14 15">
    <name type="scientific">Anopheles quadriannulatus</name>
    <name type="common">Mosquito</name>
    <dbReference type="NCBI Taxonomy" id="34691"/>
    <lineage>
        <taxon>Eukaryota</taxon>
        <taxon>Metazoa</taxon>
        <taxon>Ecdysozoa</taxon>
        <taxon>Arthropoda</taxon>
        <taxon>Hexapoda</taxon>
        <taxon>Insecta</taxon>
        <taxon>Pterygota</taxon>
        <taxon>Neoptera</taxon>
        <taxon>Endopterygota</taxon>
        <taxon>Diptera</taxon>
        <taxon>Nematocera</taxon>
        <taxon>Culicoidea</taxon>
        <taxon>Culicidae</taxon>
        <taxon>Anophelinae</taxon>
        <taxon>Anopheles</taxon>
    </lineage>
</organism>